<protein>
    <submittedName>
        <fullName evidence="1">SFRICE_038017</fullName>
    </submittedName>
</protein>
<evidence type="ECO:0000313" key="1">
    <source>
        <dbReference type="EMBL" id="SOQ47870.1"/>
    </source>
</evidence>
<reference evidence="1" key="1">
    <citation type="submission" date="2016-07" db="EMBL/GenBank/DDBJ databases">
        <authorList>
            <person name="Bretaudeau A."/>
        </authorList>
    </citation>
    <scope>NUCLEOTIDE SEQUENCE</scope>
    <source>
        <strain evidence="1">Rice</strain>
        <tissue evidence="1">Whole body</tissue>
    </source>
</reference>
<proteinExistence type="predicted"/>
<gene>
    <name evidence="1" type="ORF">SFRICE_038017</name>
</gene>
<accession>A0A2H1W451</accession>
<name>A0A2H1W451_SPOFR</name>
<dbReference type="AlphaFoldDB" id="A0A2H1W451"/>
<sequence>MKCPSCPYILVPTQQQWIAFRPAILRTLDEHTLSACSDVKTCQGEIGDLAVYVNGGHRSKWSTVYEKKKQNFTTSHTTSTFNAASQCE</sequence>
<organism evidence="1">
    <name type="scientific">Spodoptera frugiperda</name>
    <name type="common">Fall armyworm</name>
    <dbReference type="NCBI Taxonomy" id="7108"/>
    <lineage>
        <taxon>Eukaryota</taxon>
        <taxon>Metazoa</taxon>
        <taxon>Ecdysozoa</taxon>
        <taxon>Arthropoda</taxon>
        <taxon>Hexapoda</taxon>
        <taxon>Insecta</taxon>
        <taxon>Pterygota</taxon>
        <taxon>Neoptera</taxon>
        <taxon>Endopterygota</taxon>
        <taxon>Lepidoptera</taxon>
        <taxon>Glossata</taxon>
        <taxon>Ditrysia</taxon>
        <taxon>Noctuoidea</taxon>
        <taxon>Noctuidae</taxon>
        <taxon>Amphipyrinae</taxon>
        <taxon>Spodoptera</taxon>
    </lineage>
</organism>
<dbReference type="EMBL" id="ODYU01006220">
    <property type="protein sequence ID" value="SOQ47870.1"/>
    <property type="molecule type" value="Genomic_DNA"/>
</dbReference>